<accession>A0A2W4B503</accession>
<dbReference type="Proteomes" id="UP000249828">
    <property type="component" value="Unassembled WGS sequence"/>
</dbReference>
<proteinExistence type="predicted"/>
<name>A0A2W4B503_9ENTE</name>
<reference evidence="1 2" key="1">
    <citation type="submission" date="2017-11" db="EMBL/GenBank/DDBJ databases">
        <title>Draft genome sequence of Enterococcus plantarum TRW2 strain isolated from lettuce.</title>
        <authorList>
            <person name="Kim E.B."/>
            <person name="Marco M.L."/>
            <person name="Williams T.R."/>
            <person name="You I.H."/>
        </authorList>
    </citation>
    <scope>NUCLEOTIDE SEQUENCE [LARGE SCALE GENOMIC DNA]</scope>
    <source>
        <strain evidence="1 2">TRW2</strain>
    </source>
</reference>
<dbReference type="RefSeq" id="WP_111248655.1">
    <property type="nucleotide sequence ID" value="NZ_PIEU01000111.1"/>
</dbReference>
<gene>
    <name evidence="1" type="ORF">CI088_14310</name>
</gene>
<sequence>MLIITLKNGDELTVHEFEKVSYLAGGPRKEKTAMSFNEIIIDNNVTYNFIGETTISIRGSEILYIKLINN</sequence>
<evidence type="ECO:0000313" key="2">
    <source>
        <dbReference type="Proteomes" id="UP000249828"/>
    </source>
</evidence>
<evidence type="ECO:0000313" key="1">
    <source>
        <dbReference type="EMBL" id="PZL71045.1"/>
    </source>
</evidence>
<comment type="caution">
    <text evidence="1">The sequence shown here is derived from an EMBL/GenBank/DDBJ whole genome shotgun (WGS) entry which is preliminary data.</text>
</comment>
<keyword evidence="2" id="KW-1185">Reference proteome</keyword>
<protein>
    <submittedName>
        <fullName evidence="1">Uncharacterized protein</fullName>
    </submittedName>
</protein>
<organism evidence="1 2">
    <name type="scientific">Enterococcus plantarum</name>
    <dbReference type="NCBI Taxonomy" id="1077675"/>
    <lineage>
        <taxon>Bacteria</taxon>
        <taxon>Bacillati</taxon>
        <taxon>Bacillota</taxon>
        <taxon>Bacilli</taxon>
        <taxon>Lactobacillales</taxon>
        <taxon>Enterococcaceae</taxon>
        <taxon>Enterococcus</taxon>
    </lineage>
</organism>
<dbReference type="EMBL" id="PIEU01000111">
    <property type="protein sequence ID" value="PZL71045.1"/>
    <property type="molecule type" value="Genomic_DNA"/>
</dbReference>
<dbReference type="AlphaFoldDB" id="A0A2W4B503"/>